<evidence type="ECO:0000313" key="2">
    <source>
        <dbReference type="Proteomes" id="UP001067235"/>
    </source>
</evidence>
<comment type="caution">
    <text evidence="1">The sequence shown here is derived from an EMBL/GenBank/DDBJ whole genome shotgun (WGS) entry which is preliminary data.</text>
</comment>
<reference evidence="1" key="1">
    <citation type="submission" date="2022-12" db="EMBL/GenBank/DDBJ databases">
        <authorList>
            <person name="Krivoruchko A.V."/>
            <person name="Elkin A."/>
        </authorList>
    </citation>
    <scope>NUCLEOTIDE SEQUENCE</scope>
    <source>
        <strain evidence="1">IEGM 1388</strain>
    </source>
</reference>
<dbReference type="PANTHER" id="PTHR32015:SF1">
    <property type="entry name" value="LIPASE"/>
    <property type="match status" value="1"/>
</dbReference>
<dbReference type="SUPFAM" id="SSF53474">
    <property type="entry name" value="alpha/beta-Hydrolases"/>
    <property type="match status" value="1"/>
</dbReference>
<organism evidence="1 2">
    <name type="scientific">Gordonia rubripertincta</name>
    <name type="common">Rhodococcus corallinus</name>
    <dbReference type="NCBI Taxonomy" id="36822"/>
    <lineage>
        <taxon>Bacteria</taxon>
        <taxon>Bacillati</taxon>
        <taxon>Actinomycetota</taxon>
        <taxon>Actinomycetes</taxon>
        <taxon>Mycobacteriales</taxon>
        <taxon>Gordoniaceae</taxon>
        <taxon>Gordonia</taxon>
    </lineage>
</organism>
<dbReference type="Gene3D" id="3.40.50.1820">
    <property type="entry name" value="alpha/beta hydrolase"/>
    <property type="match status" value="1"/>
</dbReference>
<dbReference type="EMBL" id="JAPWIE010000008">
    <property type="protein sequence ID" value="MCZ4553280.1"/>
    <property type="molecule type" value="Genomic_DNA"/>
</dbReference>
<dbReference type="Proteomes" id="UP001067235">
    <property type="component" value="Unassembled WGS sequence"/>
</dbReference>
<name>A0ABT4N1Y0_GORRU</name>
<gene>
    <name evidence="1" type="ORF">O4213_25070</name>
</gene>
<dbReference type="InterPro" id="IPR002918">
    <property type="entry name" value="Lipase_EstA/Esterase_EstB"/>
</dbReference>
<keyword evidence="2" id="KW-1185">Reference proteome</keyword>
<proteinExistence type="predicted"/>
<evidence type="ECO:0000313" key="1">
    <source>
        <dbReference type="EMBL" id="MCZ4553280.1"/>
    </source>
</evidence>
<dbReference type="Pfam" id="PF01674">
    <property type="entry name" value="Lipase_2"/>
    <property type="match status" value="1"/>
</dbReference>
<protein>
    <submittedName>
        <fullName evidence="1">Triacylglycerol lipase</fullName>
    </submittedName>
</protein>
<sequence length="339" mass="36125">MSNNVVGRLLGDGMTVPLRVGGMLGVHAKLGPRALRVDPGVANPAPALTEHDRRKVAYNFFSGIPFELRNPGGDLPGANEWHRAPSADHPHPVILVHGTGGGAQTNWGTYVPLLSNEGFSVFSLTYGAIAGVPWPLSAIGGMAKIEDSAKEFGVFVERVLEATGAAQVDVVGHSQGTLMPNYWAKCLGGAEMIRKYVSLAPMWQGTSAFAGVMSRINLPLGLDPTRILPCYSAAQMMAGSEFIAEMHADGGPYVPGIEYINISTRYDEFVVPYTSGQLPGGPDATVTNIVVQENCSHDYSDHLAICGSQRAALYVLNALDDRADPRDVPCMFVPPFFGS</sequence>
<accession>A0ABT4N1Y0</accession>
<dbReference type="PANTHER" id="PTHR32015">
    <property type="entry name" value="FASTING INDUCED LIPASE"/>
    <property type="match status" value="1"/>
</dbReference>
<dbReference type="InterPro" id="IPR029058">
    <property type="entry name" value="AB_hydrolase_fold"/>
</dbReference>